<keyword evidence="11" id="KW-0269">Exonuclease</keyword>
<feature type="domain" description="ATP-dependent DNA ligase family profile" evidence="23">
    <location>
        <begin position="115"/>
        <end position="248"/>
    </location>
</feature>
<evidence type="ECO:0000256" key="19">
    <source>
        <dbReference type="ARBA" id="ARBA00029943"/>
    </source>
</evidence>
<keyword evidence="15" id="KW-0233">DNA recombination</keyword>
<dbReference type="NCBIfam" id="NF007211">
    <property type="entry name" value="PRK09633.1"/>
    <property type="match status" value="1"/>
</dbReference>
<dbReference type="CDD" id="cd07906">
    <property type="entry name" value="Adenylation_DNA_ligase_LigD_LigC"/>
    <property type="match status" value="1"/>
</dbReference>
<dbReference type="Proteomes" id="UP001341444">
    <property type="component" value="Unassembled WGS sequence"/>
</dbReference>
<protein>
    <recommendedName>
        <fullName evidence="2">DNA ligase (ATP)</fullName>
        <ecNumber evidence="2">6.5.1.1</ecNumber>
    </recommendedName>
    <alternativeName>
        <fullName evidence="19">NHEJ DNA polymerase</fullName>
    </alternativeName>
</protein>
<evidence type="ECO:0000256" key="15">
    <source>
        <dbReference type="ARBA" id="ARBA00023172"/>
    </source>
</evidence>
<evidence type="ECO:0000256" key="7">
    <source>
        <dbReference type="ARBA" id="ARBA00022723"/>
    </source>
</evidence>
<dbReference type="InterPro" id="IPR012310">
    <property type="entry name" value="DNA_ligase_ATP-dep_cent"/>
</dbReference>
<evidence type="ECO:0000256" key="4">
    <source>
        <dbReference type="ARBA" id="ARBA00022679"/>
    </source>
</evidence>
<evidence type="ECO:0000256" key="3">
    <source>
        <dbReference type="ARBA" id="ARBA00022598"/>
    </source>
</evidence>
<keyword evidence="3 24" id="KW-0436">Ligase</keyword>
<comment type="caution">
    <text evidence="24">The sequence shown here is derived from an EMBL/GenBank/DDBJ whole genome shotgun (WGS) entry which is preliminary data.</text>
</comment>
<evidence type="ECO:0000256" key="5">
    <source>
        <dbReference type="ARBA" id="ARBA00022695"/>
    </source>
</evidence>
<dbReference type="Pfam" id="PF21686">
    <property type="entry name" value="LigD_Prim-Pol"/>
    <property type="match status" value="1"/>
</dbReference>
<evidence type="ECO:0000313" key="25">
    <source>
        <dbReference type="Proteomes" id="UP001341444"/>
    </source>
</evidence>
<dbReference type="SUPFAM" id="SSF56091">
    <property type="entry name" value="DNA ligase/mRNA capping enzyme, catalytic domain"/>
    <property type="match status" value="1"/>
</dbReference>
<keyword evidence="17" id="KW-0464">Manganese</keyword>
<keyword evidence="25" id="KW-1185">Reference proteome</keyword>
<evidence type="ECO:0000256" key="22">
    <source>
        <dbReference type="ARBA" id="ARBA00049990"/>
    </source>
</evidence>
<accession>A0ABU6MLN1</accession>
<dbReference type="PANTHER" id="PTHR42705">
    <property type="entry name" value="BIFUNCTIONAL NON-HOMOLOGOUS END JOINING PROTEIN LIGD"/>
    <property type="match status" value="1"/>
</dbReference>
<dbReference type="Pfam" id="PF01068">
    <property type="entry name" value="DNA_ligase_A_M"/>
    <property type="match status" value="1"/>
</dbReference>
<keyword evidence="4" id="KW-0808">Transferase</keyword>
<evidence type="ECO:0000256" key="13">
    <source>
        <dbReference type="ARBA" id="ARBA00022932"/>
    </source>
</evidence>
<evidence type="ECO:0000256" key="11">
    <source>
        <dbReference type="ARBA" id="ARBA00022839"/>
    </source>
</evidence>
<keyword evidence="13" id="KW-0239">DNA-directed DNA polymerase</keyword>
<dbReference type="InterPro" id="IPR012340">
    <property type="entry name" value="NA-bd_OB-fold"/>
</dbReference>
<dbReference type="PROSITE" id="PS50160">
    <property type="entry name" value="DNA_LIGASE_A3"/>
    <property type="match status" value="1"/>
</dbReference>
<evidence type="ECO:0000256" key="2">
    <source>
        <dbReference type="ARBA" id="ARBA00012727"/>
    </source>
</evidence>
<keyword evidence="5" id="KW-0548">Nucleotidyltransferase</keyword>
<dbReference type="EC" id="6.5.1.1" evidence="2"/>
<evidence type="ECO:0000256" key="9">
    <source>
        <dbReference type="ARBA" id="ARBA00022763"/>
    </source>
</evidence>
<keyword evidence="7" id="KW-0479">Metal-binding</keyword>
<evidence type="ECO:0000256" key="21">
    <source>
        <dbReference type="ARBA" id="ARBA00049981"/>
    </source>
</evidence>
<evidence type="ECO:0000256" key="8">
    <source>
        <dbReference type="ARBA" id="ARBA00022741"/>
    </source>
</evidence>
<evidence type="ECO:0000256" key="17">
    <source>
        <dbReference type="ARBA" id="ARBA00023211"/>
    </source>
</evidence>
<evidence type="ECO:0000256" key="1">
    <source>
        <dbReference type="ARBA" id="ARBA00001936"/>
    </source>
</evidence>
<dbReference type="PANTHER" id="PTHR42705:SF2">
    <property type="entry name" value="BIFUNCTIONAL NON-HOMOLOGOUS END JOINING PROTEIN LIGD"/>
    <property type="match status" value="1"/>
</dbReference>
<keyword evidence="10" id="KW-0378">Hydrolase</keyword>
<dbReference type="GO" id="GO:0003910">
    <property type="term" value="F:DNA ligase (ATP) activity"/>
    <property type="evidence" value="ECO:0007669"/>
    <property type="project" value="UniProtKB-EC"/>
</dbReference>
<gene>
    <name evidence="24" type="ORF">P4T90_20340</name>
</gene>
<comment type="similarity">
    <text evidence="22">In the N-terminal section; belongs to the LigD polymerase family.</text>
</comment>
<evidence type="ECO:0000256" key="18">
    <source>
        <dbReference type="ARBA" id="ARBA00023268"/>
    </source>
</evidence>
<dbReference type="NCBIfam" id="TIGR02779">
    <property type="entry name" value="NHEJ_ligase_lig"/>
    <property type="match status" value="1"/>
</dbReference>
<evidence type="ECO:0000256" key="16">
    <source>
        <dbReference type="ARBA" id="ARBA00023204"/>
    </source>
</evidence>
<dbReference type="EMBL" id="JARMAB010000032">
    <property type="protein sequence ID" value="MED1205404.1"/>
    <property type="molecule type" value="Genomic_DNA"/>
</dbReference>
<evidence type="ECO:0000256" key="10">
    <source>
        <dbReference type="ARBA" id="ARBA00022801"/>
    </source>
</evidence>
<dbReference type="Gene3D" id="3.90.920.10">
    <property type="entry name" value="DNA primase, PRIM domain"/>
    <property type="match status" value="1"/>
</dbReference>
<dbReference type="PROSITE" id="PS00697">
    <property type="entry name" value="DNA_LIGASE_A1"/>
    <property type="match status" value="1"/>
</dbReference>
<keyword evidence="12" id="KW-0067">ATP-binding</keyword>
<sequence length="612" mass="71813">MKPMLPTLKSAIPPNKEWAYEVKYDGFRALLEWKQNSLHLWSRNEKDLLPQFPEIESFLLSIREKIGPYLPLTLDGELVLLENPLKANFGQLQIRGRMKSASRIKEASAARPCRYLVFDLLEKTGQDVRNQPYIKRKKDLHQLFQSAGLPLSPKIGTNELLQYIPFSRECSKLWRNIEDFESEGIVAKQVQSKWETGRRTESWLKTKNWKKAFCFITAFDSENGYYDVGVYRGDSIFSIGLFLFSIQAEQKQALTKVIKDNSYRTDKNKLYIKPSICVEIDYLEWYEDKMREAHFHSFRFDLSPEDCTYVQFLLNQADIPTEIDITHPNKPLWERPPIEKLDFILYMRKVFPFMHSFLENRTLTVIRFPHGTFGDPFYQKNCPEYAPDYVQTVRKDNIDYIVCNDLNTYIWLANQLAVEFHIPFHTITSKSQYASEIVFDLDPPSRQEFYLAIEASLIMKEVFDQLNLISFIKTSGNKGLQVYIPLPEETFTWEETRLFTEFVADYLITKEPDKFTVERLKKNREGRLYIDIVQHAEGKTIIAPYSMRGNDEALIATPLFWEEVTESLHPEKFTISVVKDRLNVMGCPFAFYFDSKNIQPFAPVLSFLMKEF</sequence>
<keyword evidence="14" id="KW-0238">DNA-binding</keyword>
<keyword evidence="8" id="KW-0547">Nucleotide-binding</keyword>
<evidence type="ECO:0000256" key="12">
    <source>
        <dbReference type="ARBA" id="ARBA00022840"/>
    </source>
</evidence>
<keyword evidence="6" id="KW-0540">Nuclease</keyword>
<dbReference type="InterPro" id="IPR016059">
    <property type="entry name" value="DNA_ligase_ATP-dep_CS"/>
</dbReference>
<keyword evidence="16" id="KW-0234">DNA repair</keyword>
<comment type="cofactor">
    <cofactor evidence="1">
        <name>Mn(2+)</name>
        <dbReference type="ChEBI" id="CHEBI:29035"/>
    </cofactor>
</comment>
<dbReference type="Gene3D" id="2.40.50.140">
    <property type="entry name" value="Nucleic acid-binding proteins"/>
    <property type="match status" value="1"/>
</dbReference>
<evidence type="ECO:0000256" key="14">
    <source>
        <dbReference type="ARBA" id="ARBA00023125"/>
    </source>
</evidence>
<comment type="catalytic activity">
    <reaction evidence="20">
        <text>ATP + (deoxyribonucleotide)n-3'-hydroxyl + 5'-phospho-(deoxyribonucleotide)m = (deoxyribonucleotide)n+m + AMP + diphosphate.</text>
        <dbReference type="EC" id="6.5.1.1"/>
    </reaction>
</comment>
<dbReference type="InterPro" id="IPR014143">
    <property type="entry name" value="NHEJ_ligase_prk"/>
</dbReference>
<keyword evidence="18" id="KW-0511">Multifunctional enzyme</keyword>
<dbReference type="InterPro" id="IPR014146">
    <property type="entry name" value="LigD_ligase_dom"/>
</dbReference>
<evidence type="ECO:0000256" key="6">
    <source>
        <dbReference type="ARBA" id="ARBA00022722"/>
    </source>
</evidence>
<dbReference type="NCBIfam" id="TIGR02778">
    <property type="entry name" value="ligD_pol"/>
    <property type="match status" value="1"/>
</dbReference>
<dbReference type="NCBIfam" id="TIGR02776">
    <property type="entry name" value="NHEJ_ligase_prk"/>
    <property type="match status" value="1"/>
</dbReference>
<reference evidence="24 25" key="1">
    <citation type="submission" date="2023-03" db="EMBL/GenBank/DDBJ databases">
        <title>Bacillus Genome Sequencing.</title>
        <authorList>
            <person name="Dunlap C."/>
        </authorList>
    </citation>
    <scope>NUCLEOTIDE SEQUENCE [LARGE SCALE GENOMIC DNA]</scope>
    <source>
        <strain evidence="24 25">B-23453</strain>
    </source>
</reference>
<keyword evidence="9" id="KW-0227">DNA damage</keyword>
<dbReference type="RefSeq" id="WP_066263053.1">
    <property type="nucleotide sequence ID" value="NZ_JARMAB010000032.1"/>
</dbReference>
<evidence type="ECO:0000256" key="20">
    <source>
        <dbReference type="ARBA" id="ARBA00034003"/>
    </source>
</evidence>
<organism evidence="24 25">
    <name type="scientific">Heyndrickxia acidicola</name>
    <dbReference type="NCBI Taxonomy" id="209389"/>
    <lineage>
        <taxon>Bacteria</taxon>
        <taxon>Bacillati</taxon>
        <taxon>Bacillota</taxon>
        <taxon>Bacilli</taxon>
        <taxon>Bacillales</taxon>
        <taxon>Bacillaceae</taxon>
        <taxon>Heyndrickxia</taxon>
    </lineage>
</organism>
<dbReference type="InterPro" id="IPR052171">
    <property type="entry name" value="NHEJ_LigD"/>
</dbReference>
<proteinExistence type="inferred from homology"/>
<evidence type="ECO:0000313" key="24">
    <source>
        <dbReference type="EMBL" id="MED1205404.1"/>
    </source>
</evidence>
<dbReference type="InterPro" id="IPR014145">
    <property type="entry name" value="LigD_pol_dom"/>
</dbReference>
<comment type="similarity">
    <text evidence="21">In the C-terminal section; belongs to the ATP-dependent DNA ligase family.</text>
</comment>
<evidence type="ECO:0000259" key="23">
    <source>
        <dbReference type="PROSITE" id="PS50160"/>
    </source>
</evidence>
<name>A0ABU6MLN1_9BACI</name>
<dbReference type="Gene3D" id="3.30.470.30">
    <property type="entry name" value="DNA ligase/mRNA capping enzyme"/>
    <property type="match status" value="1"/>
</dbReference>